<reference evidence="10" key="1">
    <citation type="journal article" date="2006" name="Gene">
        <title>Hydrogenosomal succinyl-CoA synthetase from the rumen-dwelling fungus Neocallimastix patriciarum; an energy-producing enzyme of mitochondrial origin.</title>
        <authorList>
            <person name="Dacks J.B."/>
            <person name="Dyal P.L."/>
            <person name="Embley T.M."/>
            <person name="van der Giezen M."/>
        </authorList>
    </citation>
    <scope>NUCLEOTIDE SEQUENCE</scope>
</reference>
<evidence type="ECO:0000256" key="4">
    <source>
        <dbReference type="ARBA" id="ARBA00022741"/>
    </source>
</evidence>
<dbReference type="GO" id="GO:0004776">
    <property type="term" value="F:succinate-CoA ligase (GDP-forming) activity"/>
    <property type="evidence" value="ECO:0007669"/>
    <property type="project" value="TreeGrafter"/>
</dbReference>
<accession>Q7Z941</accession>
<dbReference type="PANTHER" id="PTHR11117:SF2">
    <property type="entry name" value="SUCCINATE--COA LIGASE [ADP_GDP-FORMING] SUBUNIT ALPHA, MITOCHONDRIAL"/>
    <property type="match status" value="1"/>
</dbReference>
<dbReference type="NCBIfam" id="TIGR01019">
    <property type="entry name" value="sucCoAalpha"/>
    <property type="match status" value="1"/>
</dbReference>
<dbReference type="PIRSF" id="PIRSF001553">
    <property type="entry name" value="SucCS_alpha"/>
    <property type="match status" value="1"/>
</dbReference>
<dbReference type="Gene3D" id="3.40.50.261">
    <property type="entry name" value="Succinyl-CoA synthetase domains"/>
    <property type="match status" value="1"/>
</dbReference>
<evidence type="ECO:0000256" key="5">
    <source>
        <dbReference type="ARBA" id="ARBA00061754"/>
    </source>
</evidence>
<dbReference type="SUPFAM" id="SSF51735">
    <property type="entry name" value="NAD(P)-binding Rossmann-fold domains"/>
    <property type="match status" value="1"/>
</dbReference>
<keyword evidence="6" id="KW-0496">Mitochondrion</keyword>
<comment type="subunit">
    <text evidence="5">Heterodimer of an alpha and a beta subunit. Different beta subunits determine nucleotide specificity. Together with the ATP-specific beta subunit SUCLA2, forms an ADP-forming succinyl-CoA synthetase (A-SCS). Together with the GTP-specific beta subunit SUCLG2 forms a GDP-forming succinyl-CoA synthetase (G-SCS).</text>
</comment>
<protein>
    <recommendedName>
        <fullName evidence="6">Succinate--CoA ligase [ADP-forming] subunit alpha, mitochondrial</fullName>
        <ecNumber evidence="6">6.2.1.5</ecNumber>
    </recommendedName>
    <alternativeName>
        <fullName evidence="6">Succinyl-CoA synthetase subunit alpha</fullName>
        <shortName evidence="6">SCS-alpha</shortName>
    </alternativeName>
</protein>
<dbReference type="FunFam" id="3.40.50.261:FF:000005">
    <property type="entry name" value="Succinate--CoA ligase [ADP-forming] subunit alpha, mitochondrial"/>
    <property type="match status" value="1"/>
</dbReference>
<evidence type="ECO:0000256" key="6">
    <source>
        <dbReference type="HAMAP-Rule" id="MF_03222"/>
    </source>
</evidence>
<dbReference type="NCBIfam" id="NF004230">
    <property type="entry name" value="PRK05678.1"/>
    <property type="match status" value="1"/>
</dbReference>
<feature type="active site" description="Tele-phosphohistidine intermediate" evidence="6 7">
    <location>
        <position position="292"/>
    </location>
</feature>
<dbReference type="GO" id="GO:0006099">
    <property type="term" value="P:tricarboxylic acid cycle"/>
    <property type="evidence" value="ECO:0007669"/>
    <property type="project" value="UniProtKB-UniRule"/>
</dbReference>
<feature type="binding site" evidence="6">
    <location>
        <begin position="135"/>
        <end position="137"/>
    </location>
    <ligand>
        <name>CoA</name>
        <dbReference type="ChEBI" id="CHEBI:57287"/>
    </ligand>
</feature>
<evidence type="ECO:0000256" key="7">
    <source>
        <dbReference type="PIRSR" id="PIRSR001553-1"/>
    </source>
</evidence>
<feature type="binding site" evidence="6">
    <location>
        <position position="199"/>
    </location>
    <ligand>
        <name>substrate</name>
        <note>ligand shared with subunit beta</note>
    </ligand>
</feature>
<comment type="pathway">
    <text evidence="1 6">Carbohydrate metabolism; tricarboxylic acid cycle; succinate from succinyl-CoA (ligase route): step 1/1.</text>
</comment>
<dbReference type="SMART" id="SM00881">
    <property type="entry name" value="CoA_binding"/>
    <property type="match status" value="1"/>
</dbReference>
<dbReference type="HAMAP" id="MF_01988">
    <property type="entry name" value="Succ_CoA_alpha"/>
    <property type="match status" value="1"/>
</dbReference>
<feature type="binding site" evidence="6">
    <location>
        <position position="82"/>
    </location>
    <ligand>
        <name>CoA</name>
        <dbReference type="ChEBI" id="CHEBI:57287"/>
    </ligand>
</feature>
<organism evidence="10">
    <name type="scientific">Neocallimastix patriciarum</name>
    <name type="common">Rumen fungus</name>
    <dbReference type="NCBI Taxonomy" id="4758"/>
    <lineage>
        <taxon>Eukaryota</taxon>
        <taxon>Fungi</taxon>
        <taxon>Fungi incertae sedis</taxon>
        <taxon>Chytridiomycota</taxon>
        <taxon>Chytridiomycota incertae sedis</taxon>
        <taxon>Neocallimastigomycetes</taxon>
        <taxon>Neocallimastigales</taxon>
        <taxon>Neocallimastigaceae</taxon>
        <taxon>Neocallimastix</taxon>
    </lineage>
</organism>
<dbReference type="InterPro" id="IPR003781">
    <property type="entry name" value="CoA-bd"/>
</dbReference>
<dbReference type="InterPro" id="IPR017440">
    <property type="entry name" value="Cit_synth/succinyl-CoA_lig_AS"/>
</dbReference>
<dbReference type="Gene3D" id="3.40.50.720">
    <property type="entry name" value="NAD(P)-binding Rossmann-like Domain"/>
    <property type="match status" value="1"/>
</dbReference>
<keyword evidence="2 6" id="KW-0816">Tricarboxylic acid cycle</keyword>
<dbReference type="SUPFAM" id="SSF52210">
    <property type="entry name" value="Succinyl-CoA synthetase domains"/>
    <property type="match status" value="1"/>
</dbReference>
<dbReference type="AlphaFoldDB" id="Q7Z941"/>
<keyword evidence="3 6" id="KW-0436">Ligase</keyword>
<evidence type="ECO:0000259" key="9">
    <source>
        <dbReference type="SMART" id="SM00881"/>
    </source>
</evidence>
<dbReference type="FunFam" id="3.40.50.720:FF:000002">
    <property type="entry name" value="Succinate--CoA ligase [ADP-forming] subunit alpha"/>
    <property type="match status" value="1"/>
</dbReference>
<comment type="subcellular location">
    <subcellularLocation>
        <location evidence="6">Mitochondrion</location>
    </subcellularLocation>
</comment>
<feature type="binding site" evidence="6">
    <location>
        <begin position="56"/>
        <end position="59"/>
    </location>
    <ligand>
        <name>CoA</name>
        <dbReference type="ChEBI" id="CHEBI:57287"/>
    </ligand>
</feature>
<evidence type="ECO:0000256" key="2">
    <source>
        <dbReference type="ARBA" id="ARBA00022532"/>
    </source>
</evidence>
<name>Q7Z941_NEOPA</name>
<dbReference type="InterPro" id="IPR036291">
    <property type="entry name" value="NAD(P)-bd_dom_sf"/>
</dbReference>
<dbReference type="GO" id="GO:0000166">
    <property type="term" value="F:nucleotide binding"/>
    <property type="evidence" value="ECO:0007669"/>
    <property type="project" value="UniProtKB-KW"/>
</dbReference>
<evidence type="ECO:0000256" key="1">
    <source>
        <dbReference type="ARBA" id="ARBA00005064"/>
    </source>
</evidence>
<dbReference type="PRINTS" id="PR01798">
    <property type="entry name" value="SCOASYNTHASE"/>
</dbReference>
<evidence type="ECO:0000256" key="3">
    <source>
        <dbReference type="ARBA" id="ARBA00022598"/>
    </source>
</evidence>
<dbReference type="GO" id="GO:0005739">
    <property type="term" value="C:mitochondrion"/>
    <property type="evidence" value="ECO:0007669"/>
    <property type="project" value="UniProtKB-SubCell"/>
</dbReference>
<comment type="function">
    <text evidence="6">Succinyl-CoA synthetase functions in the citric acid cycle (TCA), coupling the hydrolysis of succinyl-CoA to the synthesis of ATP and thus represents the only step of substrate-level phosphorylation in the TCA. The alpha subunit of the enzyme binds the substrates coenzyme A and phosphate, while succinate binding and nucleotide specificity is provided by the beta subunit.</text>
</comment>
<dbReference type="PROSITE" id="PS00399">
    <property type="entry name" value="SUCCINYL_COA_LIG_2"/>
    <property type="match status" value="1"/>
</dbReference>
<evidence type="ECO:0000256" key="8">
    <source>
        <dbReference type="RuleBase" id="RU000677"/>
    </source>
</evidence>
<keyword evidence="4 6" id="KW-0547">Nucleotide-binding</keyword>
<dbReference type="GO" id="GO:0009361">
    <property type="term" value="C:succinate-CoA ligase complex (ADP-forming)"/>
    <property type="evidence" value="ECO:0007669"/>
    <property type="project" value="TreeGrafter"/>
</dbReference>
<dbReference type="EC" id="6.2.1.5" evidence="6"/>
<dbReference type="UniPathway" id="UPA00223">
    <property type="reaction ID" value="UER00999"/>
</dbReference>
<dbReference type="Pfam" id="PF02629">
    <property type="entry name" value="CoA_binding"/>
    <property type="match status" value="1"/>
</dbReference>
<gene>
    <name evidence="10" type="primary">scsA</name>
</gene>
<dbReference type="GO" id="GO:0004775">
    <property type="term" value="F:succinate-CoA ligase (ADP-forming) activity"/>
    <property type="evidence" value="ECO:0007669"/>
    <property type="project" value="UniProtKB-UniRule"/>
</dbReference>
<sequence>MIKKQHILKMISNQVSSSAKVAASAVSKRLYSTAYEQTLKNLLINKNTKVITQGFTGKQGTFHAKNALAYGTKMVGGVSPKKAGTTHLGLPVYKSVQDACNALHPEASVIYVPPPGAASAILEAIEAEVPLVVCITEGIPQQDMVKVVDALNSQSKTRLVGPNCPGVIKAEECKIGIMPGHIHTKGRIGIVSRSGTLTYEAVNQTTKAGLGQTLVYGIGGDPFNGTNFIDALKIFLNDESTDGIILIGEIGGSAEEEASEFLKQYNLTRKVPKPVVSFIAGRTAPPGRRMGHAGAIVAGGKGGADDKVKALRSAGVVVSASPAQMGEKLKATFVARNLL</sequence>
<comment type="catalytic activity">
    <reaction evidence="6">
        <text>succinate + ATP + CoA = succinyl-CoA + ADP + phosphate</text>
        <dbReference type="Rhea" id="RHEA:17661"/>
        <dbReference type="ChEBI" id="CHEBI:30031"/>
        <dbReference type="ChEBI" id="CHEBI:30616"/>
        <dbReference type="ChEBI" id="CHEBI:43474"/>
        <dbReference type="ChEBI" id="CHEBI:57287"/>
        <dbReference type="ChEBI" id="CHEBI:57292"/>
        <dbReference type="ChEBI" id="CHEBI:456216"/>
        <dbReference type="EC" id="6.2.1.5"/>
    </reaction>
</comment>
<dbReference type="InterPro" id="IPR016102">
    <property type="entry name" value="Succinyl-CoA_synth-like"/>
</dbReference>
<dbReference type="EMBL" id="AF493054">
    <property type="protein sequence ID" value="AAP83350.1"/>
    <property type="molecule type" value="mRNA"/>
</dbReference>
<dbReference type="Pfam" id="PF00549">
    <property type="entry name" value="Ligase_CoA"/>
    <property type="match status" value="1"/>
</dbReference>
<dbReference type="InterPro" id="IPR005811">
    <property type="entry name" value="SUCC_ACL_C"/>
</dbReference>
<proteinExistence type="evidence at transcript level"/>
<comment type="similarity">
    <text evidence="6 8">Belongs to the succinate/malate CoA ligase alpha subunit family.</text>
</comment>
<dbReference type="PANTHER" id="PTHR11117">
    <property type="entry name" value="SUCCINYL-COA LIGASE SUBUNIT ALPHA"/>
    <property type="match status" value="1"/>
</dbReference>
<evidence type="ECO:0000313" key="10">
    <source>
        <dbReference type="EMBL" id="AAP83350.1"/>
    </source>
</evidence>
<feature type="domain" description="CoA-binding" evidence="9">
    <location>
        <begin position="43"/>
        <end position="139"/>
    </location>
</feature>
<dbReference type="InterPro" id="IPR005810">
    <property type="entry name" value="CoA_lig_alpha"/>
</dbReference>